<accession>A0A8J9TQK7</accession>
<feature type="compositionally biased region" description="Basic and acidic residues" evidence="1">
    <location>
        <begin position="21"/>
        <end position="38"/>
    </location>
</feature>
<dbReference type="EMBL" id="OU594962">
    <property type="protein sequence ID" value="CAG9286103.1"/>
    <property type="molecule type" value="Genomic_DNA"/>
</dbReference>
<gene>
    <name evidence="3" type="ORF">PTTT1_LOCUS31233</name>
</gene>
<keyword evidence="2" id="KW-0812">Transmembrane</keyword>
<keyword evidence="2" id="KW-0472">Membrane</keyword>
<evidence type="ECO:0000256" key="2">
    <source>
        <dbReference type="SAM" id="Phobius"/>
    </source>
</evidence>
<feature type="transmembrane region" description="Helical" evidence="2">
    <location>
        <begin position="191"/>
        <end position="210"/>
    </location>
</feature>
<name>A0A8J9TQK7_PHATR</name>
<dbReference type="AlphaFoldDB" id="A0A8J9TQK7"/>
<evidence type="ECO:0008006" key="4">
    <source>
        <dbReference type="Google" id="ProtNLM"/>
    </source>
</evidence>
<sequence>MRQRAHPPARGKGHVHQRRLTGREPARSWEITSEKADMPDSTLSGRSSDELRKYPQHLQYQNEAAGRDNNRSSVLTKPDLGTFHTLFRNAHHVPDNRYEEYILGLSTRRKRQISTVTKTCCAHTCAGFSVVACLFLFFIGILLDTQPLFIKGVLPQQMIQTNDNSKPALQYLIPQPPHERLPSAQSAYRAAFAYFLTVFACFYAANPGWFKAQMYRRQKLYQDIPDHVSSSASTIPQFHQSDELDEAPLGSPNFRPSWWNRAVLWLTQLLYSRGWYTPERRRRNNDKRQAKTV</sequence>
<organism evidence="3">
    <name type="scientific">Phaeodactylum tricornutum</name>
    <name type="common">Diatom</name>
    <dbReference type="NCBI Taxonomy" id="2850"/>
    <lineage>
        <taxon>Eukaryota</taxon>
        <taxon>Sar</taxon>
        <taxon>Stramenopiles</taxon>
        <taxon>Ochrophyta</taxon>
        <taxon>Bacillariophyta</taxon>
        <taxon>Bacillariophyceae</taxon>
        <taxon>Bacillariophycidae</taxon>
        <taxon>Naviculales</taxon>
        <taxon>Phaeodactylaceae</taxon>
        <taxon>Phaeodactylum</taxon>
    </lineage>
</organism>
<protein>
    <recommendedName>
        <fullName evidence="4">Transmembrane protein</fullName>
    </recommendedName>
</protein>
<keyword evidence="2" id="KW-1133">Transmembrane helix</keyword>
<feature type="region of interest" description="Disordered" evidence="1">
    <location>
        <begin position="1"/>
        <end position="49"/>
    </location>
</feature>
<dbReference type="Proteomes" id="UP000836788">
    <property type="component" value="Chromosome 21"/>
</dbReference>
<evidence type="ECO:0000313" key="3">
    <source>
        <dbReference type="EMBL" id="CAG9286103.1"/>
    </source>
</evidence>
<feature type="transmembrane region" description="Helical" evidence="2">
    <location>
        <begin position="120"/>
        <end position="143"/>
    </location>
</feature>
<proteinExistence type="predicted"/>
<reference evidence="3" key="1">
    <citation type="submission" date="2022-02" db="EMBL/GenBank/DDBJ databases">
        <authorList>
            <person name="Giguere J D."/>
        </authorList>
    </citation>
    <scope>NUCLEOTIDE SEQUENCE</scope>
    <source>
        <strain evidence="3">CCAP 1055/1</strain>
    </source>
</reference>
<evidence type="ECO:0000256" key="1">
    <source>
        <dbReference type="SAM" id="MobiDB-lite"/>
    </source>
</evidence>
<feature type="compositionally biased region" description="Basic residues" evidence="1">
    <location>
        <begin position="1"/>
        <end position="20"/>
    </location>
</feature>